<dbReference type="InterPro" id="IPR007219">
    <property type="entry name" value="XnlR_reg_dom"/>
</dbReference>
<dbReference type="Pfam" id="PF04082">
    <property type="entry name" value="Fungal_trans"/>
    <property type="match status" value="1"/>
</dbReference>
<keyword evidence="9" id="KW-1185">Reference proteome</keyword>
<dbReference type="PANTHER" id="PTHR31944">
    <property type="entry name" value="HEME-RESPONSIVE ZINC FINGER TRANSCRIPTION FACTOR HAP1"/>
    <property type="match status" value="1"/>
</dbReference>
<dbReference type="PANTHER" id="PTHR31944:SF131">
    <property type="entry name" value="HEME-RESPONSIVE ZINC FINGER TRANSCRIPTION FACTOR HAP1"/>
    <property type="match status" value="1"/>
</dbReference>
<evidence type="ECO:0000256" key="4">
    <source>
        <dbReference type="ARBA" id="ARBA00023125"/>
    </source>
</evidence>
<dbReference type="InterPro" id="IPR051430">
    <property type="entry name" value="Fungal_TF_Env_Response"/>
</dbReference>
<feature type="domain" description="Zn(2)-C6 fungal-type" evidence="7">
    <location>
        <begin position="14"/>
        <end position="45"/>
    </location>
</feature>
<dbReference type="GO" id="GO:0006351">
    <property type="term" value="P:DNA-templated transcription"/>
    <property type="evidence" value="ECO:0007669"/>
    <property type="project" value="InterPro"/>
</dbReference>
<dbReference type="EMBL" id="KV453911">
    <property type="protein sequence ID" value="ODV80233.1"/>
    <property type="molecule type" value="Genomic_DNA"/>
</dbReference>
<dbReference type="GO" id="GO:0008270">
    <property type="term" value="F:zinc ion binding"/>
    <property type="evidence" value="ECO:0007669"/>
    <property type="project" value="InterPro"/>
</dbReference>
<dbReference type="SMART" id="SM00066">
    <property type="entry name" value="GAL4"/>
    <property type="match status" value="1"/>
</dbReference>
<dbReference type="InterPro" id="IPR036864">
    <property type="entry name" value="Zn2-C6_fun-type_DNA-bd_sf"/>
</dbReference>
<keyword evidence="2" id="KW-0862">Zinc</keyword>
<keyword evidence="1" id="KW-0479">Metal-binding</keyword>
<proteinExistence type="predicted"/>
<evidence type="ECO:0000256" key="2">
    <source>
        <dbReference type="ARBA" id="ARBA00022833"/>
    </source>
</evidence>
<dbReference type="OrthoDB" id="4159781at2759"/>
<dbReference type="GeneID" id="30981711"/>
<sequence>MTEPTKKRKRLVLSCDNCRTRKTKCDRNLPCSNCIKLSIGHRCTFSSPNHINHSKLASLNTEPDGNDKSKIISELESLKLKLQSIEGSIGNSSTSQSISPEASIGTSSISAIPSNSKYSFTDTEVSIGSPSNFISGLLPQVPVHPQRIVQPGLLTSTSLLPLPAQLQPLVSQQNSDTQSQFFHSLPSIPNIAHGYALDSSERRKPSLKELFGTRELKYLIESEDAIRQANKDLYLGINPIVPDPKFFNLHFCIDSTNLIKPSIPPLPLRCLLRRDPGCCLFWNQHELSTKIFFSFPTKGTNKGITALDIRAQRKLGDQHIKQIEDGFTMDEVKLSCSNYGRHSGVYFCPKSLSKQSLLEKIATLLPETSVCEQYVDLFFENLYVFFPIIDESQFREDIGKIVKNTVTPEGTFKDHKRIVIEKRHDLATISIYLFILRLSYISQFRFYTKDTEETLGEYSIILTRGTELAIQNPVPTEVAEVAEDCLKSFTFTRKQDMVVLQGAILSRIHDRYSPDIGDKPSNENPACTAMLVQMATNLGMHRDPDYIMELSLSSNQKHLRRKIWHYLVSMDVYETIFYGTPITVNLASYDTKVPFYVSGVGNTKKEETEREAVKIFQLHRSIILTTSKLSEILLRIKDQVSMSSIIDQINDFEIIVARSCSRLSAIMKPQTTETDAFRIKTIHIYLHSKMFLAGMYYYFFTYYHDLGVKELEFFYFKKALITIFVELNDLMKIVIFNDGGVFGQMCAMLISPIINLINSFACMITLSLCIRLTATSQNKNSKFTVKIEHSEEEDIKLQELMQVASACTRDLLFKLSITSKRFINAWKAKKAMFHGLSILLKGPIFNDSTPNTYAISFNSDQLRQINDILNGYSKIAVTEEVDPSRVLQSFQSMNFETAEDLNLDEKKEEYLISEIQLDHFWRQMKNIKMVGEQDWLRTLESTGSDYPIIENNLVHGTAYFADFDLFDPSIMDTFGDPFST</sequence>
<dbReference type="GO" id="GO:0001228">
    <property type="term" value="F:DNA-binding transcription activator activity, RNA polymerase II-specific"/>
    <property type="evidence" value="ECO:0007669"/>
    <property type="project" value="TreeGrafter"/>
</dbReference>
<dbReference type="STRING" id="984487.A0A1E4SL54"/>
<dbReference type="GO" id="GO:0000978">
    <property type="term" value="F:RNA polymerase II cis-regulatory region sequence-specific DNA binding"/>
    <property type="evidence" value="ECO:0007669"/>
    <property type="project" value="TreeGrafter"/>
</dbReference>
<dbReference type="PROSITE" id="PS50048">
    <property type="entry name" value="ZN2_CY6_FUNGAL_2"/>
    <property type="match status" value="1"/>
</dbReference>
<evidence type="ECO:0000313" key="8">
    <source>
        <dbReference type="EMBL" id="ODV80233.1"/>
    </source>
</evidence>
<dbReference type="InterPro" id="IPR001138">
    <property type="entry name" value="Zn2Cys6_DnaBD"/>
</dbReference>
<keyword evidence="5" id="KW-0804">Transcription</keyword>
<dbReference type="PROSITE" id="PS00463">
    <property type="entry name" value="ZN2_CY6_FUNGAL_1"/>
    <property type="match status" value="1"/>
</dbReference>
<evidence type="ECO:0000256" key="3">
    <source>
        <dbReference type="ARBA" id="ARBA00023015"/>
    </source>
</evidence>
<evidence type="ECO:0000313" key="9">
    <source>
        <dbReference type="Proteomes" id="UP000094285"/>
    </source>
</evidence>
<dbReference type="AlphaFoldDB" id="A0A1E4SL54"/>
<dbReference type="CDD" id="cd00067">
    <property type="entry name" value="GAL4"/>
    <property type="match status" value="1"/>
</dbReference>
<keyword evidence="6" id="KW-0539">Nucleus</keyword>
<accession>A0A1E4SL54</accession>
<evidence type="ECO:0000256" key="6">
    <source>
        <dbReference type="ARBA" id="ARBA00023242"/>
    </source>
</evidence>
<name>A0A1E4SL54_9ASCO</name>
<keyword evidence="3" id="KW-0805">Transcription regulation</keyword>
<dbReference type="Pfam" id="PF00172">
    <property type="entry name" value="Zn_clus"/>
    <property type="match status" value="1"/>
</dbReference>
<dbReference type="Gene3D" id="4.10.240.10">
    <property type="entry name" value="Zn(2)-C6 fungal-type DNA-binding domain"/>
    <property type="match status" value="1"/>
</dbReference>
<evidence type="ECO:0000256" key="1">
    <source>
        <dbReference type="ARBA" id="ARBA00022723"/>
    </source>
</evidence>
<keyword evidence="4" id="KW-0238">DNA-binding</keyword>
<dbReference type="Proteomes" id="UP000094285">
    <property type="component" value="Unassembled WGS sequence"/>
</dbReference>
<dbReference type="GO" id="GO:0005634">
    <property type="term" value="C:nucleus"/>
    <property type="evidence" value="ECO:0007669"/>
    <property type="project" value="TreeGrafter"/>
</dbReference>
<organism evidence="8 9">
    <name type="scientific">Suhomyces tanzawaensis NRRL Y-17324</name>
    <dbReference type="NCBI Taxonomy" id="984487"/>
    <lineage>
        <taxon>Eukaryota</taxon>
        <taxon>Fungi</taxon>
        <taxon>Dikarya</taxon>
        <taxon>Ascomycota</taxon>
        <taxon>Saccharomycotina</taxon>
        <taxon>Pichiomycetes</taxon>
        <taxon>Debaryomycetaceae</taxon>
        <taxon>Suhomyces</taxon>
    </lineage>
</organism>
<dbReference type="CDD" id="cd12148">
    <property type="entry name" value="fungal_TF_MHR"/>
    <property type="match status" value="1"/>
</dbReference>
<reference evidence="9" key="1">
    <citation type="submission" date="2016-05" db="EMBL/GenBank/DDBJ databases">
        <title>Comparative genomics of biotechnologically important yeasts.</title>
        <authorList>
            <consortium name="DOE Joint Genome Institute"/>
            <person name="Riley R."/>
            <person name="Haridas S."/>
            <person name="Wolfe K.H."/>
            <person name="Lopes M.R."/>
            <person name="Hittinger C.T."/>
            <person name="Goker M."/>
            <person name="Salamov A."/>
            <person name="Wisecaver J."/>
            <person name="Long T.M."/>
            <person name="Aerts A.L."/>
            <person name="Barry K."/>
            <person name="Choi C."/>
            <person name="Clum A."/>
            <person name="Coughlan A.Y."/>
            <person name="Deshpande S."/>
            <person name="Douglass A.P."/>
            <person name="Hanson S.J."/>
            <person name="Klenk H.-P."/>
            <person name="Labutti K."/>
            <person name="Lapidus A."/>
            <person name="Lindquist E."/>
            <person name="Lipzen A."/>
            <person name="Meier-Kolthoff J.P."/>
            <person name="Ohm R.A."/>
            <person name="Otillar R.P."/>
            <person name="Pangilinan J."/>
            <person name="Peng Y."/>
            <person name="Rokas A."/>
            <person name="Rosa C.A."/>
            <person name="Scheuner C."/>
            <person name="Sibirny A.A."/>
            <person name="Slot J.C."/>
            <person name="Stielow J.B."/>
            <person name="Sun H."/>
            <person name="Kurtzman C.P."/>
            <person name="Blackwell M."/>
            <person name="Grigoriev I.V."/>
            <person name="Jeffries T.W."/>
        </authorList>
    </citation>
    <scope>NUCLEOTIDE SEQUENCE [LARGE SCALE GENOMIC DNA]</scope>
    <source>
        <strain evidence="9">NRRL Y-17324</strain>
    </source>
</reference>
<dbReference type="SUPFAM" id="SSF57701">
    <property type="entry name" value="Zn2/Cys6 DNA-binding domain"/>
    <property type="match status" value="1"/>
</dbReference>
<protein>
    <recommendedName>
        <fullName evidence="7">Zn(2)-C6 fungal-type domain-containing protein</fullName>
    </recommendedName>
</protein>
<dbReference type="RefSeq" id="XP_020065355.1">
    <property type="nucleotide sequence ID" value="XM_020207574.1"/>
</dbReference>
<gene>
    <name evidence="8" type="ORF">CANTADRAFT_25902</name>
</gene>
<evidence type="ECO:0000259" key="7">
    <source>
        <dbReference type="PROSITE" id="PS50048"/>
    </source>
</evidence>
<evidence type="ECO:0000256" key="5">
    <source>
        <dbReference type="ARBA" id="ARBA00023163"/>
    </source>
</evidence>